<evidence type="ECO:0000259" key="1">
    <source>
        <dbReference type="Pfam" id="PF20700"/>
    </source>
</evidence>
<dbReference type="Pfam" id="PF20700">
    <property type="entry name" value="Mutator"/>
    <property type="match status" value="1"/>
</dbReference>
<evidence type="ECO:0000313" key="2">
    <source>
        <dbReference type="EMBL" id="KAJ8895745.1"/>
    </source>
</evidence>
<dbReference type="Proteomes" id="UP001159363">
    <property type="component" value="Chromosome 1"/>
</dbReference>
<gene>
    <name evidence="2" type="ORF">PR048_001083</name>
</gene>
<dbReference type="EMBL" id="JARBHB010000001">
    <property type="protein sequence ID" value="KAJ8895745.1"/>
    <property type="molecule type" value="Genomic_DNA"/>
</dbReference>
<reference evidence="2 3" key="1">
    <citation type="submission" date="2023-02" db="EMBL/GenBank/DDBJ databases">
        <title>LHISI_Scaffold_Assembly.</title>
        <authorList>
            <person name="Stuart O.P."/>
            <person name="Cleave R."/>
            <person name="Magrath M.J.L."/>
            <person name="Mikheyev A.S."/>
        </authorList>
    </citation>
    <scope>NUCLEOTIDE SEQUENCE [LARGE SCALE GENOMIC DNA]</scope>
    <source>
        <strain evidence="2">Daus_M_001</strain>
        <tissue evidence="2">Leg muscle</tissue>
    </source>
</reference>
<organism evidence="2 3">
    <name type="scientific">Dryococelus australis</name>
    <dbReference type="NCBI Taxonomy" id="614101"/>
    <lineage>
        <taxon>Eukaryota</taxon>
        <taxon>Metazoa</taxon>
        <taxon>Ecdysozoa</taxon>
        <taxon>Arthropoda</taxon>
        <taxon>Hexapoda</taxon>
        <taxon>Insecta</taxon>
        <taxon>Pterygota</taxon>
        <taxon>Neoptera</taxon>
        <taxon>Polyneoptera</taxon>
        <taxon>Phasmatodea</taxon>
        <taxon>Verophasmatodea</taxon>
        <taxon>Anareolatae</taxon>
        <taxon>Phasmatidae</taxon>
        <taxon>Eurycanthinae</taxon>
        <taxon>Dryococelus</taxon>
    </lineage>
</organism>
<proteinExistence type="predicted"/>
<name>A0ABQ9IGE5_9NEOP</name>
<dbReference type="InterPro" id="IPR049012">
    <property type="entry name" value="Mutator_transp_dom"/>
</dbReference>
<feature type="domain" description="Mutator-like transposase" evidence="1">
    <location>
        <begin position="1"/>
        <end position="51"/>
    </location>
</feature>
<comment type="caution">
    <text evidence="2">The sequence shown here is derived from an EMBL/GenBank/DDBJ whole genome shotgun (WGS) entry which is preliminary data.</text>
</comment>
<keyword evidence="3" id="KW-1185">Reference proteome</keyword>
<accession>A0ABQ9IGE5</accession>
<evidence type="ECO:0000313" key="3">
    <source>
        <dbReference type="Proteomes" id="UP001159363"/>
    </source>
</evidence>
<sequence>MLEAAEEVKVIAIRDGNVDSDGVPMCTVVADGAWCKRSYKANYDSLSGVYLLQNLLYFCVYHFCFQASIVGFKTGKVLYYIGVRNRCCSI</sequence>
<protein>
    <recommendedName>
        <fullName evidence="1">Mutator-like transposase domain-containing protein</fullName>
    </recommendedName>
</protein>